<dbReference type="GO" id="GO:0005789">
    <property type="term" value="C:endoplasmic reticulum membrane"/>
    <property type="evidence" value="ECO:0007669"/>
    <property type="project" value="UniProtKB-SubCell"/>
</dbReference>
<comment type="similarity">
    <text evidence="2">Belongs to the ERF4 family.</text>
</comment>
<accession>A0A165EZG1</accession>
<name>A0A165EZG1_EXIGL</name>
<evidence type="ECO:0000256" key="3">
    <source>
        <dbReference type="ARBA" id="ARBA00011396"/>
    </source>
</evidence>
<feature type="region of interest" description="Disordered" evidence="7">
    <location>
        <begin position="1"/>
        <end position="80"/>
    </location>
</feature>
<dbReference type="OrthoDB" id="2190159at2759"/>
<evidence type="ECO:0000256" key="1">
    <source>
        <dbReference type="ARBA" id="ARBA00004406"/>
    </source>
</evidence>
<protein>
    <recommendedName>
        <fullName evidence="4">Ras modification protein ERF4</fullName>
    </recommendedName>
</protein>
<dbReference type="GO" id="GO:0006612">
    <property type="term" value="P:protein targeting to membrane"/>
    <property type="evidence" value="ECO:0007669"/>
    <property type="project" value="TreeGrafter"/>
</dbReference>
<feature type="compositionally biased region" description="Polar residues" evidence="7">
    <location>
        <begin position="106"/>
        <end position="120"/>
    </location>
</feature>
<evidence type="ECO:0000313" key="10">
    <source>
        <dbReference type="Proteomes" id="UP000077266"/>
    </source>
</evidence>
<gene>
    <name evidence="9" type="ORF">EXIGLDRAFT_839549</name>
</gene>
<reference evidence="9 10" key="1">
    <citation type="journal article" date="2016" name="Mol. Biol. Evol.">
        <title>Comparative Genomics of Early-Diverging Mushroom-Forming Fungi Provides Insights into the Origins of Lignocellulose Decay Capabilities.</title>
        <authorList>
            <person name="Nagy L.G."/>
            <person name="Riley R."/>
            <person name="Tritt A."/>
            <person name="Adam C."/>
            <person name="Daum C."/>
            <person name="Floudas D."/>
            <person name="Sun H."/>
            <person name="Yadav J.S."/>
            <person name="Pangilinan J."/>
            <person name="Larsson K.H."/>
            <person name="Matsuura K."/>
            <person name="Barry K."/>
            <person name="Labutti K."/>
            <person name="Kuo R."/>
            <person name="Ohm R.A."/>
            <person name="Bhattacharya S.S."/>
            <person name="Shirouzu T."/>
            <person name="Yoshinaga Y."/>
            <person name="Martin F.M."/>
            <person name="Grigoriev I.V."/>
            <person name="Hibbett D.S."/>
        </authorList>
    </citation>
    <scope>NUCLEOTIDE SEQUENCE [LARGE SCALE GENOMIC DNA]</scope>
    <source>
        <strain evidence="9 10">HHB12029</strain>
    </source>
</reference>
<evidence type="ECO:0000256" key="2">
    <source>
        <dbReference type="ARBA" id="ARBA00007732"/>
    </source>
</evidence>
<dbReference type="Pfam" id="PF10256">
    <property type="entry name" value="Erf4"/>
    <property type="match status" value="1"/>
</dbReference>
<comment type="subunit">
    <text evidence="3">Interacts with ERF2.</text>
</comment>
<evidence type="ECO:0000313" key="9">
    <source>
        <dbReference type="EMBL" id="KZV88048.1"/>
    </source>
</evidence>
<dbReference type="PANTHER" id="PTHR13254:SF0">
    <property type="entry name" value="GOLGIN SUBFAMILY A MEMBER 7_ERF4 DOMAIN-CONTAINING PROTEIN"/>
    <property type="match status" value="1"/>
</dbReference>
<dbReference type="PANTHER" id="PTHR13254">
    <property type="entry name" value="GOLGI AUTOANTIGEN, GOLGIN SUBFAMILY A, 7"/>
    <property type="match status" value="1"/>
</dbReference>
<dbReference type="InterPro" id="IPR051371">
    <property type="entry name" value="Ras_palmitoyltransferase"/>
</dbReference>
<dbReference type="AlphaFoldDB" id="A0A165EZG1"/>
<evidence type="ECO:0000256" key="6">
    <source>
        <dbReference type="ARBA" id="ARBA00023136"/>
    </source>
</evidence>
<evidence type="ECO:0000256" key="7">
    <source>
        <dbReference type="SAM" id="MobiDB-lite"/>
    </source>
</evidence>
<feature type="region of interest" description="Disordered" evidence="7">
    <location>
        <begin position="98"/>
        <end position="138"/>
    </location>
</feature>
<comment type="subcellular location">
    <subcellularLocation>
        <location evidence="1">Endoplasmic reticulum membrane</location>
        <topology evidence="1">Peripheral membrane protein</topology>
    </subcellularLocation>
</comment>
<feature type="domain" description="Golgin subfamily A member 7/ERF4" evidence="8">
    <location>
        <begin position="168"/>
        <end position="280"/>
    </location>
</feature>
<feature type="compositionally biased region" description="Polar residues" evidence="7">
    <location>
        <begin position="1"/>
        <end position="21"/>
    </location>
</feature>
<organism evidence="9 10">
    <name type="scientific">Exidia glandulosa HHB12029</name>
    <dbReference type="NCBI Taxonomy" id="1314781"/>
    <lineage>
        <taxon>Eukaryota</taxon>
        <taxon>Fungi</taxon>
        <taxon>Dikarya</taxon>
        <taxon>Basidiomycota</taxon>
        <taxon>Agaricomycotina</taxon>
        <taxon>Agaricomycetes</taxon>
        <taxon>Auriculariales</taxon>
        <taxon>Exidiaceae</taxon>
        <taxon>Exidia</taxon>
    </lineage>
</organism>
<dbReference type="InParanoid" id="A0A165EZG1"/>
<evidence type="ECO:0000259" key="8">
    <source>
        <dbReference type="Pfam" id="PF10256"/>
    </source>
</evidence>
<evidence type="ECO:0000256" key="5">
    <source>
        <dbReference type="ARBA" id="ARBA00022824"/>
    </source>
</evidence>
<proteinExistence type="inferred from homology"/>
<sequence length="284" mass="31806">MSTSQHHAVATPTASDRSPTPSLRKPDDLDDDAVVIEVGPPTELELQPPRLPPSPPLTVEEIGEHKDEHAFARTPGSSQHAHDIEEDVADAYNAKRSTADLDLPSRTLNSHDGQTPQSRTFEVVRSKQRSPVPYHKPRSSYYVGPPGAHTAYGTPQVGQIGVHDPREIVRVERDYTSGELPQFSPTFPLELEGRITATQFIETINAVNEILISAYSLRHAALDNAIATFTLYISRLFLTSHYDKEMQRLAQLLDMLNAELYNPQGLNILWPRQCAFLFLEIEYY</sequence>
<keyword evidence="6" id="KW-0472">Membrane</keyword>
<dbReference type="EMBL" id="KV426109">
    <property type="protein sequence ID" value="KZV88048.1"/>
    <property type="molecule type" value="Genomic_DNA"/>
</dbReference>
<dbReference type="STRING" id="1314781.A0A165EZG1"/>
<dbReference type="GO" id="GO:0031211">
    <property type="term" value="C:endoplasmic reticulum palmitoyltransferase complex"/>
    <property type="evidence" value="ECO:0007669"/>
    <property type="project" value="TreeGrafter"/>
</dbReference>
<evidence type="ECO:0000256" key="4">
    <source>
        <dbReference type="ARBA" id="ARBA00018463"/>
    </source>
</evidence>
<dbReference type="InterPro" id="IPR019383">
    <property type="entry name" value="Golgin_A_7/ERF4"/>
</dbReference>
<keyword evidence="10" id="KW-1185">Reference proteome</keyword>
<dbReference type="Proteomes" id="UP000077266">
    <property type="component" value="Unassembled WGS sequence"/>
</dbReference>
<feature type="compositionally biased region" description="Basic and acidic residues" evidence="7">
    <location>
        <begin position="62"/>
        <end position="71"/>
    </location>
</feature>
<keyword evidence="5" id="KW-0256">Endoplasmic reticulum</keyword>